<evidence type="ECO:0000256" key="1">
    <source>
        <dbReference type="SAM" id="Phobius"/>
    </source>
</evidence>
<dbReference type="InterPro" id="IPR022584">
    <property type="entry name" value="DUF2937"/>
</dbReference>
<dbReference type="Proteomes" id="UP000438106">
    <property type="component" value="Unassembled WGS sequence"/>
</dbReference>
<proteinExistence type="predicted"/>
<name>A0A7X3FT61_9HYPH</name>
<keyword evidence="3" id="KW-1185">Reference proteome</keyword>
<keyword evidence="1" id="KW-1133">Transmembrane helix</keyword>
<dbReference type="Pfam" id="PF11157">
    <property type="entry name" value="DUF2937"/>
    <property type="match status" value="1"/>
</dbReference>
<sequence>MGEAGLLRRLIAGIGGLALATTLSQFPEYAQQYTQRLGGAVDELRVIAEEFDRAAAEGGLDRQAALQRFNASNDDFLAGRGNSMSATFQRYDMLSATLAQIEGAGPVERLQSLPAYLDSDIGRRTLENYKPAMPVTMEGILYAGSGFILGYLVLSALVRLIGMPFRRRGRGRIRVTRT</sequence>
<keyword evidence="1" id="KW-0472">Membrane</keyword>
<accession>A0A7X3FT61</accession>
<keyword evidence="1" id="KW-0812">Transmembrane</keyword>
<evidence type="ECO:0000313" key="2">
    <source>
        <dbReference type="EMBL" id="MVT00196.1"/>
    </source>
</evidence>
<feature type="transmembrane region" description="Helical" evidence="1">
    <location>
        <begin position="140"/>
        <end position="162"/>
    </location>
</feature>
<dbReference type="AlphaFoldDB" id="A0A7X3FT61"/>
<evidence type="ECO:0000313" key="3">
    <source>
        <dbReference type="Proteomes" id="UP000438106"/>
    </source>
</evidence>
<comment type="caution">
    <text evidence="2">The sequence shown here is derived from an EMBL/GenBank/DDBJ whole genome shotgun (WGS) entry which is preliminary data.</text>
</comment>
<reference evidence="2 3" key="1">
    <citation type="submission" date="2019-12" db="EMBL/GenBank/DDBJ databases">
        <title>Devosia maris sp. nov., isolated from the deep seawater.</title>
        <authorList>
            <person name="Liu Y."/>
        </authorList>
    </citation>
    <scope>NUCLEOTIDE SEQUENCE [LARGE SCALE GENOMIC DNA]</scope>
    <source>
        <strain evidence="2 3">L53-10-65</strain>
    </source>
</reference>
<protein>
    <submittedName>
        <fullName evidence="2">DUF2937 family protein</fullName>
    </submittedName>
</protein>
<gene>
    <name evidence="2" type="ORF">GO014_14295</name>
</gene>
<dbReference type="EMBL" id="WQRF01000004">
    <property type="protein sequence ID" value="MVT00196.1"/>
    <property type="molecule type" value="Genomic_DNA"/>
</dbReference>
<organism evidence="2 3">
    <name type="scientific">Devosia marina</name>
    <dbReference type="NCBI Taxonomy" id="2683198"/>
    <lineage>
        <taxon>Bacteria</taxon>
        <taxon>Pseudomonadati</taxon>
        <taxon>Pseudomonadota</taxon>
        <taxon>Alphaproteobacteria</taxon>
        <taxon>Hyphomicrobiales</taxon>
        <taxon>Devosiaceae</taxon>
        <taxon>Devosia</taxon>
    </lineage>
</organism>